<reference evidence="5 6" key="1">
    <citation type="submission" date="2019-07" db="EMBL/GenBank/DDBJ databases">
        <title>Genome sequence of Acholeplasma laidlawii strain with increased resistance to erythromycin.</title>
        <authorList>
            <person name="Medvedeva E.S."/>
            <person name="Baranova N.B."/>
            <person name="Siniagina M.N."/>
            <person name="Mouzykantov A."/>
            <person name="Chernova O.A."/>
            <person name="Chernov V.M."/>
        </authorList>
    </citation>
    <scope>NUCLEOTIDE SEQUENCE [LARGE SCALE GENOMIC DNA]</scope>
    <source>
        <strain evidence="5 6">PG8REry</strain>
    </source>
</reference>
<dbReference type="InterPro" id="IPR036812">
    <property type="entry name" value="NAD(P)_OxRdtase_dom_sf"/>
</dbReference>
<dbReference type="OMA" id="TAWYYGT"/>
<evidence type="ECO:0000313" key="6">
    <source>
        <dbReference type="Proteomes" id="UP000315938"/>
    </source>
</evidence>
<dbReference type="Gene3D" id="3.20.20.100">
    <property type="entry name" value="NADP-dependent oxidoreductase domain"/>
    <property type="match status" value="1"/>
</dbReference>
<dbReference type="InterPro" id="IPR020471">
    <property type="entry name" value="AKR"/>
</dbReference>
<dbReference type="EMBL" id="VKID01000001">
    <property type="protein sequence ID" value="TRY00018.1"/>
    <property type="molecule type" value="Genomic_DNA"/>
</dbReference>
<dbReference type="PRINTS" id="PR00069">
    <property type="entry name" value="ALDKETRDTASE"/>
</dbReference>
<protein>
    <submittedName>
        <fullName evidence="5">Aldo/keto reductase</fullName>
    </submittedName>
</protein>
<evidence type="ECO:0000256" key="3">
    <source>
        <dbReference type="PIRSR" id="PIRSR000097-3"/>
    </source>
</evidence>
<dbReference type="GO" id="GO:0016491">
    <property type="term" value="F:oxidoreductase activity"/>
    <property type="evidence" value="ECO:0007669"/>
    <property type="project" value="InterPro"/>
</dbReference>
<proteinExistence type="predicted"/>
<sequence>MEYLTLHNGFKVPVVGMGANTFGKVNHDFYGALDNDTKELIWAYENGYRLIDTAIVYRNETVIAKSIKDAHLNRKDVMVTSKIPTKELPLEDDEKIEAMIQSSINIFGGYVDIYLIHHPSTDEINLKVWKALESHYLKGHFKAIGVSNFSKEQLDYIMKYANIKPMMNQIESNPANWQQELISYCKAYDIVPVAWGPLDPVPNKDILTTIGNHYGKTWAQILLRHQIQKGVVVIPKSHNKLRQFENINIFDFTLSLEDMRKIEE</sequence>
<dbReference type="Proteomes" id="UP000315938">
    <property type="component" value="Unassembled WGS sequence"/>
</dbReference>
<dbReference type="CDD" id="cd19071">
    <property type="entry name" value="AKR_AKR1-5-like"/>
    <property type="match status" value="1"/>
</dbReference>
<accession>A0A553IIJ1</accession>
<dbReference type="SUPFAM" id="SSF51430">
    <property type="entry name" value="NAD(P)-linked oxidoreductase"/>
    <property type="match status" value="1"/>
</dbReference>
<name>A0A553IIJ1_ACHLA</name>
<feature type="active site" description="Proton donor" evidence="1">
    <location>
        <position position="57"/>
    </location>
</feature>
<dbReference type="AlphaFoldDB" id="A0A553IIJ1"/>
<dbReference type="GeneID" id="41338713"/>
<dbReference type="PANTHER" id="PTHR43827:SF14">
    <property type="entry name" value="NADP-DEPENDENT OXIDOREDUCTASE DOMAIN-CONTAINING PROTEIN"/>
    <property type="match status" value="1"/>
</dbReference>
<feature type="site" description="Lowers pKa of active site Tyr" evidence="3">
    <location>
        <position position="82"/>
    </location>
</feature>
<comment type="caution">
    <text evidence="5">The sequence shown here is derived from an EMBL/GenBank/DDBJ whole genome shotgun (WGS) entry which is preliminary data.</text>
</comment>
<dbReference type="Pfam" id="PF00248">
    <property type="entry name" value="Aldo_ket_red"/>
    <property type="match status" value="1"/>
</dbReference>
<dbReference type="PIRSF" id="PIRSF000097">
    <property type="entry name" value="AKR"/>
    <property type="match status" value="1"/>
</dbReference>
<dbReference type="InterPro" id="IPR018170">
    <property type="entry name" value="Aldo/ket_reductase_CS"/>
</dbReference>
<dbReference type="PROSITE" id="PS00063">
    <property type="entry name" value="ALDOKETO_REDUCTASE_3"/>
    <property type="match status" value="1"/>
</dbReference>
<evidence type="ECO:0000256" key="1">
    <source>
        <dbReference type="PIRSR" id="PIRSR000097-1"/>
    </source>
</evidence>
<organism evidence="5 6">
    <name type="scientific">Acholeplasma laidlawii</name>
    <dbReference type="NCBI Taxonomy" id="2148"/>
    <lineage>
        <taxon>Bacteria</taxon>
        <taxon>Bacillati</taxon>
        <taxon>Mycoplasmatota</taxon>
        <taxon>Mollicutes</taxon>
        <taxon>Acholeplasmatales</taxon>
        <taxon>Acholeplasmataceae</taxon>
        <taxon>Acholeplasma</taxon>
    </lineage>
</organism>
<evidence type="ECO:0000313" key="5">
    <source>
        <dbReference type="EMBL" id="TRY00018.1"/>
    </source>
</evidence>
<dbReference type="PANTHER" id="PTHR43827">
    <property type="entry name" value="2,5-DIKETO-D-GLUCONIC ACID REDUCTASE"/>
    <property type="match status" value="1"/>
</dbReference>
<feature type="domain" description="NADP-dependent oxidoreductase" evidence="4">
    <location>
        <begin position="16"/>
        <end position="198"/>
    </location>
</feature>
<dbReference type="PROSITE" id="PS00062">
    <property type="entry name" value="ALDOKETO_REDUCTASE_2"/>
    <property type="match status" value="1"/>
</dbReference>
<evidence type="ECO:0000259" key="4">
    <source>
        <dbReference type="Pfam" id="PF00248"/>
    </source>
</evidence>
<dbReference type="RefSeq" id="WP_012242483.1">
    <property type="nucleotide sequence ID" value="NZ_JACAOE010000001.1"/>
</dbReference>
<feature type="binding site" evidence="2">
    <location>
        <position position="117"/>
    </location>
    <ligand>
        <name>substrate</name>
    </ligand>
</feature>
<evidence type="ECO:0000256" key="2">
    <source>
        <dbReference type="PIRSR" id="PIRSR000097-2"/>
    </source>
</evidence>
<dbReference type="InterPro" id="IPR023210">
    <property type="entry name" value="NADP_OxRdtase_dom"/>
</dbReference>
<gene>
    <name evidence="5" type="ORF">FNV44_02945</name>
</gene>